<comment type="caution">
    <text evidence="1">The sequence shown here is derived from an EMBL/GenBank/DDBJ whole genome shotgun (WGS) entry which is preliminary data.</text>
</comment>
<protein>
    <submittedName>
        <fullName evidence="1">Uncharacterized protein</fullName>
    </submittedName>
</protein>
<proteinExistence type="predicted"/>
<dbReference type="AlphaFoldDB" id="A0A4U0EVQ2"/>
<gene>
    <name evidence="1" type="ORF">E5167_08570</name>
</gene>
<dbReference type="EMBL" id="SUPL01000004">
    <property type="protein sequence ID" value="TJY35910.1"/>
    <property type="molecule type" value="Genomic_DNA"/>
</dbReference>
<keyword evidence="2" id="KW-1185">Reference proteome</keyword>
<evidence type="ECO:0000313" key="1">
    <source>
        <dbReference type="EMBL" id="TJY35910.1"/>
    </source>
</evidence>
<organism evidence="1 2">
    <name type="scientific">Pontimicrobium aquaticum</name>
    <dbReference type="NCBI Taxonomy" id="2565367"/>
    <lineage>
        <taxon>Bacteria</taxon>
        <taxon>Pseudomonadati</taxon>
        <taxon>Bacteroidota</taxon>
        <taxon>Flavobacteriia</taxon>
        <taxon>Flavobacteriales</taxon>
        <taxon>Flavobacteriaceae</taxon>
        <taxon>Pontimicrobium</taxon>
    </lineage>
</organism>
<sequence length="105" mass="12243">MSLTFAYYELDPIGFIENLCENIDKPELQCNGKCQLMKAAKSSSSENKNAPNIINFKDILLYKENIITYVFTKDLVVVFQNYNYQNFYSYQNLSDCFHPPQIVFS</sequence>
<accession>A0A4U0EVQ2</accession>
<dbReference type="OrthoDB" id="980645at2"/>
<reference evidence="1 2" key="1">
    <citation type="submission" date="2019-04" db="EMBL/GenBank/DDBJ databases">
        <title>Lacinutrix sp. nov., isolated from marine water.</title>
        <authorList>
            <person name="Kim W."/>
        </authorList>
    </citation>
    <scope>NUCLEOTIDE SEQUENCE [LARGE SCALE GENOMIC DNA]</scope>
    <source>
        <strain evidence="1 2">CAU 1491</strain>
    </source>
</reference>
<dbReference type="Proteomes" id="UP000307657">
    <property type="component" value="Unassembled WGS sequence"/>
</dbReference>
<dbReference type="RefSeq" id="WP_136843073.1">
    <property type="nucleotide sequence ID" value="NZ_SUPL01000004.1"/>
</dbReference>
<evidence type="ECO:0000313" key="2">
    <source>
        <dbReference type="Proteomes" id="UP000307657"/>
    </source>
</evidence>
<name>A0A4U0EVQ2_9FLAO</name>